<gene>
    <name evidence="1" type="ORF">PoB_004418000</name>
</gene>
<reference evidence="1 2" key="1">
    <citation type="journal article" date="2021" name="Elife">
        <title>Chloroplast acquisition without the gene transfer in kleptoplastic sea slugs, Plakobranchus ocellatus.</title>
        <authorList>
            <person name="Maeda T."/>
            <person name="Takahashi S."/>
            <person name="Yoshida T."/>
            <person name="Shimamura S."/>
            <person name="Takaki Y."/>
            <person name="Nagai Y."/>
            <person name="Toyoda A."/>
            <person name="Suzuki Y."/>
            <person name="Arimoto A."/>
            <person name="Ishii H."/>
            <person name="Satoh N."/>
            <person name="Nishiyama T."/>
            <person name="Hasebe M."/>
            <person name="Maruyama T."/>
            <person name="Minagawa J."/>
            <person name="Obokata J."/>
            <person name="Shigenobu S."/>
        </authorList>
    </citation>
    <scope>NUCLEOTIDE SEQUENCE [LARGE SCALE GENOMIC DNA]</scope>
</reference>
<dbReference type="Proteomes" id="UP000735302">
    <property type="component" value="Unassembled WGS sequence"/>
</dbReference>
<dbReference type="EMBL" id="BLXT01004871">
    <property type="protein sequence ID" value="GFO17675.1"/>
    <property type="molecule type" value="Genomic_DNA"/>
</dbReference>
<proteinExistence type="predicted"/>
<sequence>MHLLFRFNTTTATITTSVITSHTTIILMITNNNHCLNYHIPSIVRPSDFQFCRESRVFLHLSLQLKSEWRHLLCRARSHSTRRPQVFKAPTGQGFVSGGVELATN</sequence>
<evidence type="ECO:0000313" key="1">
    <source>
        <dbReference type="EMBL" id="GFO17675.1"/>
    </source>
</evidence>
<comment type="caution">
    <text evidence="1">The sequence shown here is derived from an EMBL/GenBank/DDBJ whole genome shotgun (WGS) entry which is preliminary data.</text>
</comment>
<organism evidence="1 2">
    <name type="scientific">Plakobranchus ocellatus</name>
    <dbReference type="NCBI Taxonomy" id="259542"/>
    <lineage>
        <taxon>Eukaryota</taxon>
        <taxon>Metazoa</taxon>
        <taxon>Spiralia</taxon>
        <taxon>Lophotrochozoa</taxon>
        <taxon>Mollusca</taxon>
        <taxon>Gastropoda</taxon>
        <taxon>Heterobranchia</taxon>
        <taxon>Euthyneura</taxon>
        <taxon>Panpulmonata</taxon>
        <taxon>Sacoglossa</taxon>
        <taxon>Placobranchoidea</taxon>
        <taxon>Plakobranchidae</taxon>
        <taxon>Plakobranchus</taxon>
    </lineage>
</organism>
<keyword evidence="2" id="KW-1185">Reference proteome</keyword>
<dbReference type="AlphaFoldDB" id="A0AAV4BDP9"/>
<name>A0AAV4BDP9_9GAST</name>
<evidence type="ECO:0000313" key="2">
    <source>
        <dbReference type="Proteomes" id="UP000735302"/>
    </source>
</evidence>
<accession>A0AAV4BDP9</accession>
<protein>
    <submittedName>
        <fullName evidence="1">Uncharacterized protein</fullName>
    </submittedName>
</protein>